<proteinExistence type="predicted"/>
<dbReference type="EMBL" id="BARS01033037">
    <property type="protein sequence ID" value="GAG21335.1"/>
    <property type="molecule type" value="Genomic_DNA"/>
</dbReference>
<name>X0VSW6_9ZZZZ</name>
<evidence type="ECO:0000313" key="1">
    <source>
        <dbReference type="EMBL" id="GAG21335.1"/>
    </source>
</evidence>
<gene>
    <name evidence="1" type="ORF">S01H1_51209</name>
</gene>
<dbReference type="Gene3D" id="2.40.160.50">
    <property type="entry name" value="membrane protein fhac: a member of the omp85/tpsb transporter family"/>
    <property type="match status" value="1"/>
</dbReference>
<comment type="caution">
    <text evidence="1">The sequence shown here is derived from an EMBL/GenBank/DDBJ whole genome shotgun (WGS) entry which is preliminary data.</text>
</comment>
<accession>X0VSW6</accession>
<organism evidence="1">
    <name type="scientific">marine sediment metagenome</name>
    <dbReference type="NCBI Taxonomy" id="412755"/>
    <lineage>
        <taxon>unclassified sequences</taxon>
        <taxon>metagenomes</taxon>
        <taxon>ecological metagenomes</taxon>
    </lineage>
</organism>
<reference evidence="1" key="1">
    <citation type="journal article" date="2014" name="Front. Microbiol.">
        <title>High frequency of phylogenetically diverse reductive dehalogenase-homologous genes in deep subseafloor sedimentary metagenomes.</title>
        <authorList>
            <person name="Kawai M."/>
            <person name="Futagami T."/>
            <person name="Toyoda A."/>
            <person name="Takaki Y."/>
            <person name="Nishi S."/>
            <person name="Hori S."/>
            <person name="Arai W."/>
            <person name="Tsubouchi T."/>
            <person name="Morono Y."/>
            <person name="Uchiyama I."/>
            <person name="Ito T."/>
            <person name="Fujiyama A."/>
            <person name="Inagaki F."/>
            <person name="Takami H."/>
        </authorList>
    </citation>
    <scope>NUCLEOTIDE SEQUENCE</scope>
    <source>
        <strain evidence="1">Expedition CK06-06</strain>
    </source>
</reference>
<evidence type="ECO:0008006" key="2">
    <source>
        <dbReference type="Google" id="ProtNLM"/>
    </source>
</evidence>
<dbReference type="AlphaFoldDB" id="X0VSW6"/>
<sequence>MINALLIGFPVGSFDFRAIRGAIFFDAGDAWDDKFDRLHGSFGLGARVNLGAFVVLRFDFARRTDFKSISKKTYFDFFFGWNF</sequence>
<protein>
    <recommendedName>
        <fullName evidence="2">Bacterial surface antigen (D15) domain-containing protein</fullName>
    </recommendedName>
</protein>